<evidence type="ECO:0000259" key="1">
    <source>
        <dbReference type="Pfam" id="PF00156"/>
    </source>
</evidence>
<keyword evidence="2" id="KW-0808">Transferase</keyword>
<dbReference type="InterPro" id="IPR029057">
    <property type="entry name" value="PRTase-like"/>
</dbReference>
<reference evidence="3" key="1">
    <citation type="journal article" date="2019" name="Int. J. Syst. Evol. Microbiol.">
        <title>The Global Catalogue of Microorganisms (GCM) 10K type strain sequencing project: providing services to taxonomists for standard genome sequencing and annotation.</title>
        <authorList>
            <consortium name="The Broad Institute Genomics Platform"/>
            <consortium name="The Broad Institute Genome Sequencing Center for Infectious Disease"/>
            <person name="Wu L."/>
            <person name="Ma J."/>
        </authorList>
    </citation>
    <scope>NUCLEOTIDE SEQUENCE [LARGE SCALE GENOMIC DNA]</scope>
    <source>
        <strain evidence="3">CCM 8903</strain>
    </source>
</reference>
<organism evidence="2 3">
    <name type="scientific">Lacticaseibacillus baoqingensis</name>
    <dbReference type="NCBI Taxonomy" id="2486013"/>
    <lineage>
        <taxon>Bacteria</taxon>
        <taxon>Bacillati</taxon>
        <taxon>Bacillota</taxon>
        <taxon>Bacilli</taxon>
        <taxon>Lactobacillales</taxon>
        <taxon>Lactobacillaceae</taxon>
        <taxon>Lacticaseibacillus</taxon>
    </lineage>
</organism>
<protein>
    <submittedName>
        <fullName evidence="2">Phosphoribosyltransferase family protein</fullName>
    </submittedName>
</protein>
<dbReference type="Gene3D" id="3.40.50.2020">
    <property type="match status" value="1"/>
</dbReference>
<dbReference type="PANTHER" id="PTHR43218:SF1">
    <property type="entry name" value="PHOSPHORIBOSYLTRANSFERASE"/>
    <property type="match status" value="1"/>
</dbReference>
<evidence type="ECO:0000313" key="2">
    <source>
        <dbReference type="EMBL" id="MFD1483844.1"/>
    </source>
</evidence>
<dbReference type="InterPro" id="IPR000836">
    <property type="entry name" value="PRTase_dom"/>
</dbReference>
<dbReference type="SUPFAM" id="SSF53271">
    <property type="entry name" value="PRTase-like"/>
    <property type="match status" value="1"/>
</dbReference>
<gene>
    <name evidence="2" type="ORF">ACFQ5J_01095</name>
</gene>
<keyword evidence="3" id="KW-1185">Reference proteome</keyword>
<dbReference type="Proteomes" id="UP001597252">
    <property type="component" value="Unassembled WGS sequence"/>
</dbReference>
<dbReference type="Pfam" id="PF00156">
    <property type="entry name" value="Pribosyltran"/>
    <property type="match status" value="1"/>
</dbReference>
<sequence>MSRSYLLQLGPLQRELPLQTLPNGITIASFVLLGDAELTTYAAAELAKRLAAFPEAMLVTLESKGIPLAQALAARRLQPRFVVLRKTVKDYMQDPLTTTVHAITTQAPQQLVLAGEDAARLAGKTVILVDDVISSGQSLQAAQALLAQVDAHVVAQAAVLAEGAAALRQDVICLAPLPLFKSDQ</sequence>
<dbReference type="CDD" id="cd06223">
    <property type="entry name" value="PRTases_typeI"/>
    <property type="match status" value="1"/>
</dbReference>
<dbReference type="NCBIfam" id="NF005592">
    <property type="entry name" value="PRK07322.1"/>
    <property type="match status" value="1"/>
</dbReference>
<feature type="domain" description="Phosphoribosyltransferase" evidence="1">
    <location>
        <begin position="52"/>
        <end position="169"/>
    </location>
</feature>
<dbReference type="GO" id="GO:0016757">
    <property type="term" value="F:glycosyltransferase activity"/>
    <property type="evidence" value="ECO:0007669"/>
    <property type="project" value="UniProtKB-KW"/>
</dbReference>
<dbReference type="PANTHER" id="PTHR43218">
    <property type="entry name" value="PHOSPHORIBOSYLTRANSFERASE-RELATED"/>
    <property type="match status" value="1"/>
</dbReference>
<comment type="caution">
    <text evidence="2">The sequence shown here is derived from an EMBL/GenBank/DDBJ whole genome shotgun (WGS) entry which is preliminary data.</text>
</comment>
<dbReference type="EMBL" id="JBHTON010000003">
    <property type="protein sequence ID" value="MFD1483844.1"/>
    <property type="molecule type" value="Genomic_DNA"/>
</dbReference>
<evidence type="ECO:0000313" key="3">
    <source>
        <dbReference type="Proteomes" id="UP001597252"/>
    </source>
</evidence>
<proteinExistence type="predicted"/>
<name>A0ABW4E4U0_9LACO</name>
<keyword evidence="2" id="KW-0328">Glycosyltransferase</keyword>
<dbReference type="RefSeq" id="WP_125748788.1">
    <property type="nucleotide sequence ID" value="NZ_JBHTON010000003.1"/>
</dbReference>
<accession>A0ABW4E4U0</accession>